<evidence type="ECO:0000313" key="7">
    <source>
        <dbReference type="EMBL" id="SVB70723.1"/>
    </source>
</evidence>
<evidence type="ECO:0000256" key="5">
    <source>
        <dbReference type="ARBA" id="ARBA00022898"/>
    </source>
</evidence>
<keyword evidence="4" id="KW-0808">Transferase</keyword>
<dbReference type="PROSITE" id="PS00105">
    <property type="entry name" value="AA_TRANSFER_CLASS_1"/>
    <property type="match status" value="1"/>
</dbReference>
<dbReference type="InterPro" id="IPR015422">
    <property type="entry name" value="PyrdxlP-dep_Trfase_small"/>
</dbReference>
<sequence length="362" mass="38844">MDLAMAMPDCIRLEVGEPNFPTAPHIIDAAHRAALDGQTRYTDNSGINGLREAIAQHRGLCAGRTVLADQVVVTTGAMGALFSALVALVDPGDEVIVFDPGWPNYRMQLQLIGAKPVVVATTEDTGHIPTVEQLEAVATPRTKVVMVNSPSNPTGAVIDRGRMAGLVEFVRSVDAYMVSDEVYEEMVFDESYVSAAVHDTDGRVVSIHSFSKTYAMTGWRVGYAVASPEVAPFIRKCQEPTIGCVNAPAQYAALAALTGSQELVEGMRCAYRDRRDTVLPLLEAAGVPAFRPGGAFYLWVDISGSGRTDMEFATDLIQNQKVAVVPGTAFGSENTGRVRISLATDPGELNEGVRRLIDEVQS</sequence>
<dbReference type="EMBL" id="UINC01053778">
    <property type="protein sequence ID" value="SVB70723.1"/>
    <property type="molecule type" value="Genomic_DNA"/>
</dbReference>
<accession>A0A382G814</accession>
<reference evidence="7" key="1">
    <citation type="submission" date="2018-05" db="EMBL/GenBank/DDBJ databases">
        <authorList>
            <person name="Lanie J.A."/>
            <person name="Ng W.-L."/>
            <person name="Kazmierczak K.M."/>
            <person name="Andrzejewski T.M."/>
            <person name="Davidsen T.M."/>
            <person name="Wayne K.J."/>
            <person name="Tettelin H."/>
            <person name="Glass J.I."/>
            <person name="Rusch D."/>
            <person name="Podicherti R."/>
            <person name="Tsui H.-C.T."/>
            <person name="Winkler M.E."/>
        </authorList>
    </citation>
    <scope>NUCLEOTIDE SEQUENCE</scope>
</reference>
<dbReference type="SUPFAM" id="SSF53383">
    <property type="entry name" value="PLP-dependent transferases"/>
    <property type="match status" value="1"/>
</dbReference>
<organism evidence="7">
    <name type="scientific">marine metagenome</name>
    <dbReference type="NCBI Taxonomy" id="408172"/>
    <lineage>
        <taxon>unclassified sequences</taxon>
        <taxon>metagenomes</taxon>
        <taxon>ecological metagenomes</taxon>
    </lineage>
</organism>
<dbReference type="GO" id="GO:0006520">
    <property type="term" value="P:amino acid metabolic process"/>
    <property type="evidence" value="ECO:0007669"/>
    <property type="project" value="InterPro"/>
</dbReference>
<keyword evidence="3" id="KW-0032">Aminotransferase</keyword>
<evidence type="ECO:0000256" key="4">
    <source>
        <dbReference type="ARBA" id="ARBA00022679"/>
    </source>
</evidence>
<dbReference type="GO" id="GO:0030170">
    <property type="term" value="F:pyridoxal phosphate binding"/>
    <property type="evidence" value="ECO:0007669"/>
    <property type="project" value="InterPro"/>
</dbReference>
<dbReference type="InterPro" id="IPR050596">
    <property type="entry name" value="AspAT/PAT-like"/>
</dbReference>
<evidence type="ECO:0000256" key="2">
    <source>
        <dbReference type="ARBA" id="ARBA00007441"/>
    </source>
</evidence>
<dbReference type="AlphaFoldDB" id="A0A382G814"/>
<dbReference type="InterPro" id="IPR015421">
    <property type="entry name" value="PyrdxlP-dep_Trfase_major"/>
</dbReference>
<evidence type="ECO:0000256" key="1">
    <source>
        <dbReference type="ARBA" id="ARBA00001933"/>
    </source>
</evidence>
<dbReference type="PANTHER" id="PTHR46383">
    <property type="entry name" value="ASPARTATE AMINOTRANSFERASE"/>
    <property type="match status" value="1"/>
</dbReference>
<comment type="similarity">
    <text evidence="2">Belongs to the class-I pyridoxal-phosphate-dependent aminotransferase family.</text>
</comment>
<feature type="domain" description="Aminotransferase class I/classII large" evidence="6">
    <location>
        <begin position="9"/>
        <end position="356"/>
    </location>
</feature>
<comment type="cofactor">
    <cofactor evidence="1">
        <name>pyridoxal 5'-phosphate</name>
        <dbReference type="ChEBI" id="CHEBI:597326"/>
    </cofactor>
</comment>
<dbReference type="Gene3D" id="3.90.1150.10">
    <property type="entry name" value="Aspartate Aminotransferase, domain 1"/>
    <property type="match status" value="1"/>
</dbReference>
<keyword evidence="5" id="KW-0663">Pyridoxal phosphate</keyword>
<dbReference type="InterPro" id="IPR004839">
    <property type="entry name" value="Aminotransferase_I/II_large"/>
</dbReference>
<evidence type="ECO:0000259" key="6">
    <source>
        <dbReference type="Pfam" id="PF00155"/>
    </source>
</evidence>
<dbReference type="PANTHER" id="PTHR46383:SF1">
    <property type="entry name" value="ASPARTATE AMINOTRANSFERASE"/>
    <property type="match status" value="1"/>
</dbReference>
<dbReference type="InterPro" id="IPR004838">
    <property type="entry name" value="NHTrfase_class1_PyrdxlP-BS"/>
</dbReference>
<gene>
    <name evidence="7" type="ORF">METZ01_LOCUS223577</name>
</gene>
<dbReference type="Gene3D" id="3.40.640.10">
    <property type="entry name" value="Type I PLP-dependent aspartate aminotransferase-like (Major domain)"/>
    <property type="match status" value="1"/>
</dbReference>
<name>A0A382G814_9ZZZZ</name>
<protein>
    <recommendedName>
        <fullName evidence="6">Aminotransferase class I/classII large domain-containing protein</fullName>
    </recommendedName>
</protein>
<dbReference type="InterPro" id="IPR015424">
    <property type="entry name" value="PyrdxlP-dep_Trfase"/>
</dbReference>
<evidence type="ECO:0000256" key="3">
    <source>
        <dbReference type="ARBA" id="ARBA00022576"/>
    </source>
</evidence>
<dbReference type="GO" id="GO:0008483">
    <property type="term" value="F:transaminase activity"/>
    <property type="evidence" value="ECO:0007669"/>
    <property type="project" value="UniProtKB-KW"/>
</dbReference>
<dbReference type="CDD" id="cd00609">
    <property type="entry name" value="AAT_like"/>
    <property type="match status" value="1"/>
</dbReference>
<proteinExistence type="inferred from homology"/>
<dbReference type="Pfam" id="PF00155">
    <property type="entry name" value="Aminotran_1_2"/>
    <property type="match status" value="1"/>
</dbReference>